<dbReference type="AlphaFoldDB" id="A0A0A9GVP5"/>
<name>A0A0A9GVP5_ARUDO</name>
<organism evidence="1">
    <name type="scientific">Arundo donax</name>
    <name type="common">Giant reed</name>
    <name type="synonym">Donax arundinaceus</name>
    <dbReference type="NCBI Taxonomy" id="35708"/>
    <lineage>
        <taxon>Eukaryota</taxon>
        <taxon>Viridiplantae</taxon>
        <taxon>Streptophyta</taxon>
        <taxon>Embryophyta</taxon>
        <taxon>Tracheophyta</taxon>
        <taxon>Spermatophyta</taxon>
        <taxon>Magnoliopsida</taxon>
        <taxon>Liliopsida</taxon>
        <taxon>Poales</taxon>
        <taxon>Poaceae</taxon>
        <taxon>PACMAD clade</taxon>
        <taxon>Arundinoideae</taxon>
        <taxon>Arundineae</taxon>
        <taxon>Arundo</taxon>
    </lineage>
</organism>
<accession>A0A0A9GVP5</accession>
<dbReference type="EMBL" id="GBRH01170292">
    <property type="protein sequence ID" value="JAE27604.1"/>
    <property type="molecule type" value="Transcribed_RNA"/>
</dbReference>
<sequence>MCCNPIFFFYIESALKNYTCVDISIKIYTFRINFIEVHFYHYFMSQNCTFTRA</sequence>
<reference evidence="1" key="2">
    <citation type="journal article" date="2015" name="Data Brief">
        <title>Shoot transcriptome of the giant reed, Arundo donax.</title>
        <authorList>
            <person name="Barrero R.A."/>
            <person name="Guerrero F.D."/>
            <person name="Moolhuijzen P."/>
            <person name="Goolsby J.A."/>
            <person name="Tidwell J."/>
            <person name="Bellgard S.E."/>
            <person name="Bellgard M.I."/>
        </authorList>
    </citation>
    <scope>NUCLEOTIDE SEQUENCE</scope>
    <source>
        <tissue evidence="1">Shoot tissue taken approximately 20 cm above the soil surface</tissue>
    </source>
</reference>
<reference evidence="1" key="1">
    <citation type="submission" date="2014-09" db="EMBL/GenBank/DDBJ databases">
        <authorList>
            <person name="Magalhaes I.L.F."/>
            <person name="Oliveira U."/>
            <person name="Santos F.R."/>
            <person name="Vidigal T.H.D.A."/>
            <person name="Brescovit A.D."/>
            <person name="Santos A.J."/>
        </authorList>
    </citation>
    <scope>NUCLEOTIDE SEQUENCE</scope>
    <source>
        <tissue evidence="1">Shoot tissue taken approximately 20 cm above the soil surface</tissue>
    </source>
</reference>
<proteinExistence type="predicted"/>
<protein>
    <submittedName>
        <fullName evidence="1">Uncharacterized protein</fullName>
    </submittedName>
</protein>
<evidence type="ECO:0000313" key="1">
    <source>
        <dbReference type="EMBL" id="JAE27604.1"/>
    </source>
</evidence>